<evidence type="ECO:0000256" key="1">
    <source>
        <dbReference type="SAM" id="MobiDB-lite"/>
    </source>
</evidence>
<keyword evidence="3" id="KW-1185">Reference proteome</keyword>
<feature type="region of interest" description="Disordered" evidence="1">
    <location>
        <begin position="64"/>
        <end position="181"/>
    </location>
</feature>
<feature type="region of interest" description="Disordered" evidence="1">
    <location>
        <begin position="1"/>
        <end position="29"/>
    </location>
</feature>
<reference evidence="2 3" key="1">
    <citation type="submission" date="2018-06" db="EMBL/GenBank/DDBJ databases">
        <title>Phytoactinopolyspora halophila sp. nov., a novel halophilic actinomycete isolated from a saline soil in China.</title>
        <authorList>
            <person name="Tang S.-K."/>
        </authorList>
    </citation>
    <scope>NUCLEOTIDE SEQUENCE [LARGE SCALE GENOMIC DNA]</scope>
    <source>
        <strain evidence="2 3">YIM 96934</strain>
    </source>
</reference>
<dbReference type="AlphaFoldDB" id="A0A329QBR9"/>
<comment type="caution">
    <text evidence="2">The sequence shown here is derived from an EMBL/GenBank/DDBJ whole genome shotgun (WGS) entry which is preliminary data.</text>
</comment>
<accession>A0A329QBR9</accession>
<name>A0A329QBR9_9ACTN</name>
<evidence type="ECO:0000313" key="3">
    <source>
        <dbReference type="Proteomes" id="UP000250462"/>
    </source>
</evidence>
<evidence type="ECO:0000313" key="2">
    <source>
        <dbReference type="EMBL" id="RAW09697.1"/>
    </source>
</evidence>
<sequence length="181" mass="19560">MLAPRLVIAGHDGTGQGDCSRDATTGSHGVQRQLTGITFIPDRMGTARQSTTRGVTCPIPCTALPGAPPSCPSPPASSRSPRRHSPWSHPARPARTCRPPRHRSHPSTPTSRSRRPPSRDRSPPVSWPRKPRRSAHVAGRSPTRSRWTSPTAPASATCPPEVLPTSLRSPSKRPPRTPSRR</sequence>
<organism evidence="2 3">
    <name type="scientific">Phytoactinopolyspora halophila</name>
    <dbReference type="NCBI Taxonomy" id="1981511"/>
    <lineage>
        <taxon>Bacteria</taxon>
        <taxon>Bacillati</taxon>
        <taxon>Actinomycetota</taxon>
        <taxon>Actinomycetes</taxon>
        <taxon>Jiangellales</taxon>
        <taxon>Jiangellaceae</taxon>
        <taxon>Phytoactinopolyspora</taxon>
    </lineage>
</organism>
<feature type="compositionally biased region" description="Basic residues" evidence="1">
    <location>
        <begin position="170"/>
        <end position="181"/>
    </location>
</feature>
<gene>
    <name evidence="2" type="ORF">DPM12_20265</name>
</gene>
<protein>
    <submittedName>
        <fullName evidence="2">Uncharacterized protein</fullName>
    </submittedName>
</protein>
<feature type="compositionally biased region" description="Pro residues" evidence="1">
    <location>
        <begin position="66"/>
        <end position="75"/>
    </location>
</feature>
<feature type="compositionally biased region" description="Low complexity" evidence="1">
    <location>
        <begin position="148"/>
        <end position="169"/>
    </location>
</feature>
<feature type="compositionally biased region" description="Low complexity" evidence="1">
    <location>
        <begin position="87"/>
        <end position="97"/>
    </location>
</feature>
<proteinExistence type="predicted"/>
<dbReference type="EMBL" id="QMIG01000035">
    <property type="protein sequence ID" value="RAW09697.1"/>
    <property type="molecule type" value="Genomic_DNA"/>
</dbReference>
<dbReference type="Proteomes" id="UP000250462">
    <property type="component" value="Unassembled WGS sequence"/>
</dbReference>